<feature type="domain" description="Glycosyltransferase 2-like" evidence="2">
    <location>
        <begin position="1"/>
        <end position="109"/>
    </location>
</feature>
<dbReference type="PANTHER" id="PTHR43685">
    <property type="entry name" value="GLYCOSYLTRANSFERASE"/>
    <property type="match status" value="1"/>
</dbReference>
<dbReference type="CDD" id="cd00761">
    <property type="entry name" value="Glyco_tranf_GTA_type"/>
    <property type="match status" value="1"/>
</dbReference>
<keyword evidence="1" id="KW-1133">Transmembrane helix</keyword>
<gene>
    <name evidence="3" type="ORF">KZ820_17710</name>
</gene>
<feature type="transmembrane region" description="Helical" evidence="1">
    <location>
        <begin position="275"/>
        <end position="301"/>
    </location>
</feature>
<dbReference type="Pfam" id="PF00535">
    <property type="entry name" value="Glycos_transf_2"/>
    <property type="match status" value="1"/>
</dbReference>
<accession>A0ABS7BSK1</accession>
<evidence type="ECO:0000256" key="1">
    <source>
        <dbReference type="SAM" id="Phobius"/>
    </source>
</evidence>
<keyword evidence="4" id="KW-1185">Reference proteome</keyword>
<keyword evidence="1" id="KW-0472">Membrane</keyword>
<reference evidence="3 4" key="1">
    <citation type="submission" date="2021-07" db="EMBL/GenBank/DDBJ databases">
        <title>Sphingomonas sp.</title>
        <authorList>
            <person name="Feng G."/>
            <person name="Li J."/>
            <person name="Pan M."/>
        </authorList>
    </citation>
    <scope>NUCLEOTIDE SEQUENCE [LARGE SCALE GENOMIC DNA]</scope>
    <source>
        <strain evidence="3 4">RRHST34</strain>
    </source>
</reference>
<dbReference type="GO" id="GO:0016757">
    <property type="term" value="F:glycosyltransferase activity"/>
    <property type="evidence" value="ECO:0007669"/>
    <property type="project" value="UniProtKB-KW"/>
</dbReference>
<evidence type="ECO:0000313" key="4">
    <source>
        <dbReference type="Proteomes" id="UP000759103"/>
    </source>
</evidence>
<dbReference type="InterPro" id="IPR001173">
    <property type="entry name" value="Glyco_trans_2-like"/>
</dbReference>
<dbReference type="InterPro" id="IPR050834">
    <property type="entry name" value="Glycosyltransf_2"/>
</dbReference>
<name>A0ABS7BSK1_9SPHN</name>
<keyword evidence="3" id="KW-0328">Glycosyltransferase</keyword>
<dbReference type="InterPro" id="IPR029044">
    <property type="entry name" value="Nucleotide-diphossugar_trans"/>
</dbReference>
<dbReference type="SUPFAM" id="SSF53448">
    <property type="entry name" value="Nucleotide-diphospho-sugar transferases"/>
    <property type="match status" value="1"/>
</dbReference>
<dbReference type="Proteomes" id="UP000759103">
    <property type="component" value="Unassembled WGS sequence"/>
</dbReference>
<evidence type="ECO:0000259" key="2">
    <source>
        <dbReference type="Pfam" id="PF00535"/>
    </source>
</evidence>
<keyword evidence="3" id="KW-0808">Transferase</keyword>
<dbReference type="EMBL" id="JAHXZN010000008">
    <property type="protein sequence ID" value="MBW6532582.1"/>
    <property type="molecule type" value="Genomic_DNA"/>
</dbReference>
<evidence type="ECO:0000313" key="3">
    <source>
        <dbReference type="EMBL" id="MBW6532582.1"/>
    </source>
</evidence>
<dbReference type="PANTHER" id="PTHR43685:SF2">
    <property type="entry name" value="GLYCOSYLTRANSFERASE 2-LIKE DOMAIN-CONTAINING PROTEIN"/>
    <property type="match status" value="1"/>
</dbReference>
<dbReference type="EC" id="2.4.-.-" evidence="3"/>
<protein>
    <submittedName>
        <fullName evidence="3">Glycosyltransferase</fullName>
        <ecNumber evidence="3">2.4.-.-</ecNumber>
    </submittedName>
</protein>
<organism evidence="3 4">
    <name type="scientific">Sphingomonas citri</name>
    <dbReference type="NCBI Taxonomy" id="2862499"/>
    <lineage>
        <taxon>Bacteria</taxon>
        <taxon>Pseudomonadati</taxon>
        <taxon>Pseudomonadota</taxon>
        <taxon>Alphaproteobacteria</taxon>
        <taxon>Sphingomonadales</taxon>
        <taxon>Sphingomonadaceae</taxon>
        <taxon>Sphingomonas</taxon>
    </lineage>
</organism>
<dbReference type="Gene3D" id="3.90.550.10">
    <property type="entry name" value="Spore Coat Polysaccharide Biosynthesis Protein SpsA, Chain A"/>
    <property type="match status" value="1"/>
</dbReference>
<keyword evidence="1" id="KW-0812">Transmembrane</keyword>
<sequence>MATFKRGNFIAATLDTILPQLRPDVELIVVDGASPDDTPAVMSSYTRDWPQLRYVREETNSGVDADYDKAVGYARGRYVWLMTDDDLLKDGAVDRVLGLLDEDPDLLVVDAEILDVRCAAMLQTRRFGFSGIRRYGADDGNAFLADAGDVLSFIGGTVIRRSLWLSRARQPYYGSLFIHVGVIFQAPIERVILLGEPLIQIRFGNAMWSARGFEIWMFMWPEMIWRFPGFSDAAKAAVTPVRPWQIPRKMLGFRANGSYDLGQYRRFFGGRRVGVWRLGLLALALLPGRLANVLALSFLLAMRGRYRPACYALAWNSRFASALSRRMAAQSPSKHPA</sequence>
<comment type="caution">
    <text evidence="3">The sequence shown here is derived from an EMBL/GenBank/DDBJ whole genome shotgun (WGS) entry which is preliminary data.</text>
</comment>
<proteinExistence type="predicted"/>
<dbReference type="RefSeq" id="WP_258048317.1">
    <property type="nucleotide sequence ID" value="NZ_JAHXZN010000008.1"/>
</dbReference>